<feature type="transmembrane region" description="Helical" evidence="16">
    <location>
        <begin position="599"/>
        <end position="622"/>
    </location>
</feature>
<dbReference type="Gene3D" id="2.70.150.10">
    <property type="entry name" value="Calcium-transporting ATPase, cytoplasmic transduction domain A"/>
    <property type="match status" value="1"/>
</dbReference>
<keyword evidence="7 15" id="KW-0460">Magnesium</keyword>
<feature type="binding site" evidence="14">
    <location>
        <position position="1153"/>
    </location>
    <ligand>
        <name>ATP</name>
        <dbReference type="ChEBI" id="CHEBI:30616"/>
    </ligand>
</feature>
<dbReference type="GO" id="GO:0005802">
    <property type="term" value="C:trans-Golgi network"/>
    <property type="evidence" value="ECO:0007669"/>
    <property type="project" value="TreeGrafter"/>
</dbReference>
<evidence type="ECO:0000256" key="15">
    <source>
        <dbReference type="PIRSR" id="PIRSR606539-3"/>
    </source>
</evidence>
<dbReference type="GO" id="GO:0140346">
    <property type="term" value="F:phosphatidylserine flippase activity"/>
    <property type="evidence" value="ECO:0007669"/>
    <property type="project" value="UniProtKB-ARBA"/>
</dbReference>
<dbReference type="SUPFAM" id="SSF81660">
    <property type="entry name" value="Metal cation-transporting ATPase, ATP-binding domain N"/>
    <property type="match status" value="1"/>
</dbReference>
<dbReference type="Pfam" id="PF16212">
    <property type="entry name" value="PhoLip_ATPase_C"/>
    <property type="match status" value="1"/>
</dbReference>
<dbReference type="Gene3D" id="3.40.50.1000">
    <property type="entry name" value="HAD superfamily/HAD-like"/>
    <property type="match status" value="1"/>
</dbReference>
<feature type="binding site" evidence="14">
    <location>
        <position position="849"/>
    </location>
    <ligand>
        <name>ATP</name>
        <dbReference type="ChEBI" id="CHEBI:30616"/>
    </ligand>
</feature>
<feature type="region of interest" description="Disordered" evidence="17">
    <location>
        <begin position="131"/>
        <end position="157"/>
    </location>
</feature>
<keyword evidence="5 14" id="KW-0547">Nucleotide-binding</keyword>
<dbReference type="SUPFAM" id="SSF56784">
    <property type="entry name" value="HAD-like"/>
    <property type="match status" value="1"/>
</dbReference>
<feature type="transmembrane region" description="Helical" evidence="16">
    <location>
        <begin position="1406"/>
        <end position="1430"/>
    </location>
</feature>
<evidence type="ECO:0000256" key="16">
    <source>
        <dbReference type="RuleBase" id="RU362033"/>
    </source>
</evidence>
<dbReference type="InterPro" id="IPR001757">
    <property type="entry name" value="P_typ_ATPase"/>
</dbReference>
<dbReference type="InterPro" id="IPR006539">
    <property type="entry name" value="P-type_ATPase_IV"/>
</dbReference>
<dbReference type="InterPro" id="IPR018303">
    <property type="entry name" value="ATPase_P-typ_P_site"/>
</dbReference>
<dbReference type="NCBIfam" id="TIGR01652">
    <property type="entry name" value="ATPase-Plipid"/>
    <property type="match status" value="2"/>
</dbReference>
<feature type="domain" description="P-type ATPase N-terminal" evidence="18">
    <location>
        <begin position="247"/>
        <end position="301"/>
    </location>
</feature>
<evidence type="ECO:0000256" key="10">
    <source>
        <dbReference type="ARBA" id="ARBA00023136"/>
    </source>
</evidence>
<dbReference type="Pfam" id="PF00702">
    <property type="entry name" value="Hydrolase"/>
    <property type="match status" value="1"/>
</dbReference>
<gene>
    <name evidence="20" type="ORF">FOA43_002208</name>
</gene>
<evidence type="ECO:0000256" key="5">
    <source>
        <dbReference type="ARBA" id="ARBA00022741"/>
    </source>
</evidence>
<keyword evidence="21" id="KW-1185">Reference proteome</keyword>
<evidence type="ECO:0000313" key="20">
    <source>
        <dbReference type="EMBL" id="QPG74872.1"/>
    </source>
</evidence>
<comment type="similarity">
    <text evidence="2 16">Belongs to the cation transport ATPase (P-type) (TC 3.A.3) family. Type IV subfamily.</text>
</comment>
<keyword evidence="8 16" id="KW-1278">Translocase</keyword>
<dbReference type="InterPro" id="IPR023299">
    <property type="entry name" value="ATPase_P-typ_cyto_dom_N"/>
</dbReference>
<evidence type="ECO:0000259" key="19">
    <source>
        <dbReference type="Pfam" id="PF16212"/>
    </source>
</evidence>
<evidence type="ECO:0000256" key="3">
    <source>
        <dbReference type="ARBA" id="ARBA00022692"/>
    </source>
</evidence>
<dbReference type="SUPFAM" id="SSF81653">
    <property type="entry name" value="Calcium ATPase, transduction domain A"/>
    <property type="match status" value="1"/>
</dbReference>
<feature type="region of interest" description="Disordered" evidence="17">
    <location>
        <begin position="1617"/>
        <end position="1638"/>
    </location>
</feature>
<name>A0A875S481_EENNA</name>
<feature type="transmembrane region" description="Helical" evidence="16">
    <location>
        <begin position="1516"/>
        <end position="1536"/>
    </location>
</feature>
<dbReference type="InterPro" id="IPR036412">
    <property type="entry name" value="HAD-like_sf"/>
</dbReference>
<feature type="compositionally biased region" description="Low complexity" evidence="17">
    <location>
        <begin position="48"/>
        <end position="72"/>
    </location>
</feature>
<dbReference type="PANTHER" id="PTHR24092">
    <property type="entry name" value="PROBABLE PHOSPHOLIPID-TRANSPORTING ATPASE"/>
    <property type="match status" value="1"/>
</dbReference>
<dbReference type="EMBL" id="CP064813">
    <property type="protein sequence ID" value="QPG74872.1"/>
    <property type="molecule type" value="Genomic_DNA"/>
</dbReference>
<feature type="binding site" evidence="14">
    <location>
        <position position="1272"/>
    </location>
    <ligand>
        <name>ATP</name>
        <dbReference type="ChEBI" id="CHEBI:30616"/>
    </ligand>
</feature>
<reference evidence="20" key="1">
    <citation type="submission" date="2020-10" db="EMBL/GenBank/DDBJ databases">
        <authorList>
            <person name="Roach M.J.R."/>
        </authorList>
    </citation>
    <scope>NUCLEOTIDE SEQUENCE</scope>
    <source>
        <strain evidence="20">CBS 1945</strain>
    </source>
</reference>
<feature type="region of interest" description="Disordered" evidence="17">
    <location>
        <begin position="703"/>
        <end position="782"/>
    </location>
</feature>
<dbReference type="GO" id="GO:0005886">
    <property type="term" value="C:plasma membrane"/>
    <property type="evidence" value="ECO:0007669"/>
    <property type="project" value="TreeGrafter"/>
</dbReference>
<comment type="cofactor">
    <cofactor evidence="15">
        <name>Mg(2+)</name>
        <dbReference type="ChEBI" id="CHEBI:18420"/>
    </cofactor>
</comment>
<evidence type="ECO:0000256" key="8">
    <source>
        <dbReference type="ARBA" id="ARBA00022967"/>
    </source>
</evidence>
<feature type="transmembrane region" description="Helical" evidence="16">
    <location>
        <begin position="1442"/>
        <end position="1462"/>
    </location>
</feature>
<dbReference type="GO" id="GO:0000287">
    <property type="term" value="F:magnesium ion binding"/>
    <property type="evidence" value="ECO:0007669"/>
    <property type="project" value="UniProtKB-UniRule"/>
</dbReference>
<dbReference type="Gene3D" id="3.40.1110.10">
    <property type="entry name" value="Calcium-transporting ATPase, cytoplasmic domain N"/>
    <property type="match status" value="1"/>
</dbReference>
<keyword evidence="9 16" id="KW-1133">Transmembrane helix</keyword>
<dbReference type="KEGG" id="bnn:FOA43_002208"/>
<dbReference type="RefSeq" id="XP_038778437.1">
    <property type="nucleotide sequence ID" value="XM_038922509.1"/>
</dbReference>
<protein>
    <recommendedName>
        <fullName evidence="16">Phospholipid-transporting ATPase</fullName>
        <ecNumber evidence="16">7.6.2.1</ecNumber>
    </recommendedName>
</protein>
<evidence type="ECO:0000256" key="13">
    <source>
        <dbReference type="PIRSR" id="PIRSR606539-1"/>
    </source>
</evidence>
<dbReference type="OrthoDB" id="377733at2759"/>
<comment type="catalytic activity">
    <reaction evidence="12">
        <text>a 1,2-diacyl-sn-glycero-3-phosphoethanolamine(out) + ATP + H2O = a 1,2-diacyl-sn-glycero-3-phosphoethanolamine(in) + ADP + phosphate + H(+)</text>
        <dbReference type="Rhea" id="RHEA:66132"/>
        <dbReference type="ChEBI" id="CHEBI:15377"/>
        <dbReference type="ChEBI" id="CHEBI:15378"/>
        <dbReference type="ChEBI" id="CHEBI:30616"/>
        <dbReference type="ChEBI" id="CHEBI:43474"/>
        <dbReference type="ChEBI" id="CHEBI:64612"/>
        <dbReference type="ChEBI" id="CHEBI:456216"/>
    </reaction>
    <physiologicalReaction direction="left-to-right" evidence="12">
        <dbReference type="Rhea" id="RHEA:66133"/>
    </physiologicalReaction>
</comment>
<keyword evidence="10 16" id="KW-0472">Membrane</keyword>
<evidence type="ECO:0000256" key="7">
    <source>
        <dbReference type="ARBA" id="ARBA00022842"/>
    </source>
</evidence>
<accession>A0A875S481</accession>
<dbReference type="Proteomes" id="UP000662931">
    <property type="component" value="Chromosome 2"/>
</dbReference>
<feature type="transmembrane region" description="Helical" evidence="16">
    <location>
        <begin position="1474"/>
        <end position="1496"/>
    </location>
</feature>
<feature type="compositionally biased region" description="Low complexity" evidence="17">
    <location>
        <begin position="9"/>
        <end position="31"/>
    </location>
</feature>
<feature type="binding site" evidence="14">
    <location>
        <position position="1152"/>
    </location>
    <ligand>
        <name>ATP</name>
        <dbReference type="ChEBI" id="CHEBI:30616"/>
    </ligand>
</feature>
<feature type="binding site" evidence="14">
    <location>
        <position position="670"/>
    </location>
    <ligand>
        <name>ATP</name>
        <dbReference type="ChEBI" id="CHEBI:30616"/>
    </ligand>
</feature>
<feature type="binding site" evidence="14">
    <location>
        <position position="1273"/>
    </location>
    <ligand>
        <name>ATP</name>
        <dbReference type="ChEBI" id="CHEBI:30616"/>
    </ligand>
</feature>
<sequence>MRLGHISESETGAAGADSGAASSSPKQPSKPIRTRKRGFRFRNQLLHQQKASHPPSKSSQSLLQPPSLNSSSTNNGADESSLNEFNRNTSISETASAAAHALQSMPEDQSTQDIELRQVDQTYNPGEWQIFRDNETSENNKSSVVSPRGQKNGSFKSFGSHVTNESVIELSSDSFLSRSKTKIANYSRFRVLKRFKNLLMGISEPIPSQGGRVVPISVSMDPASTDFPTITNRHGRILLIDDRVNVPYVSNTITSSKYTIFSFLPRQIFAQFSKIANCYFMIVAIMQLVPTWSTTGTTTTIIPLSIFISISIAREGWDDLRRHRLDKLENEHMTYVLRETNERNSHIKPYRDHWISGESSIVSSSQSSRSSHSSSVFSQNIRHKNSSMKEDALAEEGLNLNKTQWSNIKVGEIVKLECDEWVPADIILLTSTNDLGETFIETMALDGETNLKSRVPNSGLHHLANEAKTLRSLNAIVRSEDPNLDLYHYEGALNLTDAKTHECHKYPLGPENIIYRGSIIRNTKACLGLVIFTGEETKIRMNSIRRPRIKAPKLQRSINIIVIFMVCVVILLSSFSTMGERLLYKKNKNLNWYIYEEDVGVAATLMGFIIMLNTVIPLSLYVTMEIIKIMQMFLLQWDIDMYDPDSNTPAEARTATILEELGQVRYIFSDKTGTLTDNKMIFRKLSVGGSAWIHDIDERLQENNDNDNVEDNSSNQPALFKSPTIRVSGNPPRPSEEVMGQGSITFTGRPSMASLTVRQSRKTSSSPVMSPTTTKTGNSPEDLKSTVELIRYVQTHPKSLFARKVSLFLVSVALCHTCLPKREELDDTSSENDDNTDGAIEYQASSPDELALVQAASDMGFVFYSRKQKIVTLQLYPSGFDKEPVFEKYEVLDTVDFSSARKCMSIVIRFPDEKIYLLCKGADNIIMEKLKSHGLAGQKRSELARSITERKQIEADLVLANRSMDLRPSDLSGRKSSGIGARVSGISLSRPSNLISPRLPKLSISSLTESQNEARQVDEVISQSKRSIQMMQKQKFNEQSYIPTEKLIENEEFVIEKTLQHVEEFSSDGLRTLLYAYRTLTEDEYHHWSQEYAVAKTSVKNRGQKVEEVGGKLEEGLSLLGCTAIEDKLQDGVPDTIEKLRRAGLKMWMLTGDKRETAINIGYSCRLIKDYSKVVILSSERNSLSELSSMMTAAEIEIDEGNVAHCVVVIDGTTVNAIEEDMTLMSLFISFGVKADSVICCRASPSQKAELVDRVRKLRKGEVTLAIGDGANDIAMIQNADVGVGITGREGLQAARASDYSIARFRFLQKLLLVNGRYNYVRTSKFVLCTFYKELMFYLTQLLYQRYTLFTGSSLYEPWSLSMFNTLFTSLPVMFVGMFDKDLRPSTLIAVPELYAMGCKSERFNLSVFVQWIVLSAAQSVTLFFTMIYIYGFNATLDNTTYPLGMVLYTALVFVICTKCCIIETHNITKLPVIAWAISVFGWLMWLMLLVGLNTHRMQTIFYVNHGLFEHFGKDITFWGSILALIFVGVLIDLIYEFVHDWLRFSDTQVFQQLEQQPGICEKFELVSYNVLKQGWMWLHDSVINEEIVKDWPKARRRFYYFRSFLRKGSIYPSKATKKRRSTMVNPKELPPGSPSVVKLASSDRYEKEMLPSGKVVRKKKTKKEGDEEQDTVGSRRPRSKSVKFVRLFGSKNDTDNAEGTMQDADIDEVLQRRMKDLEQQ</sequence>
<feature type="binding site" evidence="15">
    <location>
        <position position="1269"/>
    </location>
    <ligand>
        <name>Mg(2+)</name>
        <dbReference type="ChEBI" id="CHEBI:18420"/>
    </ligand>
</feature>
<comment type="subcellular location">
    <subcellularLocation>
        <location evidence="1 16">Membrane</location>
        <topology evidence="1 16">Multi-pass membrane protein</topology>
    </subcellularLocation>
</comment>
<dbReference type="InterPro" id="IPR023214">
    <property type="entry name" value="HAD_sf"/>
</dbReference>
<evidence type="ECO:0000313" key="21">
    <source>
        <dbReference type="Proteomes" id="UP000662931"/>
    </source>
</evidence>
<feature type="binding site" evidence="15">
    <location>
        <position position="1273"/>
    </location>
    <ligand>
        <name>Mg(2+)</name>
        <dbReference type="ChEBI" id="CHEBI:18420"/>
    </ligand>
</feature>
<evidence type="ECO:0000256" key="17">
    <source>
        <dbReference type="SAM" id="MobiDB-lite"/>
    </source>
</evidence>
<evidence type="ECO:0000256" key="11">
    <source>
        <dbReference type="ARBA" id="ARBA00034036"/>
    </source>
</evidence>
<keyword evidence="4 15" id="KW-0479">Metal-binding</keyword>
<dbReference type="GO" id="GO:0006892">
    <property type="term" value="P:post-Golgi vesicle-mediated transport"/>
    <property type="evidence" value="ECO:0007669"/>
    <property type="project" value="TreeGrafter"/>
</dbReference>
<dbReference type="InterPro" id="IPR008250">
    <property type="entry name" value="ATPase_P-typ_transduc_dom_A_sf"/>
</dbReference>
<feature type="binding site" evidence="14">
    <location>
        <position position="897"/>
    </location>
    <ligand>
        <name>ATP</name>
        <dbReference type="ChEBI" id="CHEBI:30616"/>
    </ligand>
</feature>
<feature type="binding site" evidence="14">
    <location>
        <position position="672"/>
    </location>
    <ligand>
        <name>ATP</name>
        <dbReference type="ChEBI" id="CHEBI:30616"/>
    </ligand>
</feature>
<dbReference type="GO" id="GO:0005524">
    <property type="term" value="F:ATP binding"/>
    <property type="evidence" value="ECO:0007669"/>
    <property type="project" value="UniProtKB-UniRule"/>
</dbReference>
<dbReference type="FunFam" id="3.40.50.1000:FF:000172">
    <property type="entry name" value="Phospholipid-transporting ATPase"/>
    <property type="match status" value="1"/>
</dbReference>
<feature type="binding site" evidence="14">
    <location>
        <position position="1242"/>
    </location>
    <ligand>
        <name>ATP</name>
        <dbReference type="ChEBI" id="CHEBI:30616"/>
    </ligand>
</feature>
<feature type="compositionally biased region" description="Polar residues" evidence="17">
    <location>
        <begin position="137"/>
        <end position="157"/>
    </location>
</feature>
<evidence type="ECO:0000256" key="6">
    <source>
        <dbReference type="ARBA" id="ARBA00022840"/>
    </source>
</evidence>
<evidence type="ECO:0000256" key="2">
    <source>
        <dbReference type="ARBA" id="ARBA00008109"/>
    </source>
</evidence>
<dbReference type="InterPro" id="IPR023298">
    <property type="entry name" value="ATPase_P-typ_TM_dom_sf"/>
</dbReference>
<dbReference type="SUPFAM" id="SSF81665">
    <property type="entry name" value="Calcium ATPase, transmembrane domain M"/>
    <property type="match status" value="1"/>
</dbReference>
<feature type="active site" description="4-aspartylphosphate intermediate" evidence="13">
    <location>
        <position position="670"/>
    </location>
</feature>
<dbReference type="GO" id="GO:0016887">
    <property type="term" value="F:ATP hydrolysis activity"/>
    <property type="evidence" value="ECO:0007669"/>
    <property type="project" value="InterPro"/>
</dbReference>
<keyword evidence="6 14" id="KW-0067">ATP-binding</keyword>
<dbReference type="EC" id="7.6.2.1" evidence="16"/>
<dbReference type="NCBIfam" id="TIGR01494">
    <property type="entry name" value="ATPase_P-type"/>
    <property type="match status" value="1"/>
</dbReference>
<dbReference type="InterPro" id="IPR032631">
    <property type="entry name" value="P-type_ATPase_N"/>
</dbReference>
<feature type="compositionally biased region" description="Polar residues" evidence="17">
    <location>
        <begin position="742"/>
        <end position="758"/>
    </location>
</feature>
<evidence type="ECO:0000256" key="1">
    <source>
        <dbReference type="ARBA" id="ARBA00004141"/>
    </source>
</evidence>
<feature type="binding site" evidence="14">
    <location>
        <position position="1071"/>
    </location>
    <ligand>
        <name>ATP</name>
        <dbReference type="ChEBI" id="CHEBI:30616"/>
    </ligand>
</feature>
<feature type="region of interest" description="Disordered" evidence="17">
    <location>
        <begin position="1"/>
        <end position="83"/>
    </location>
</feature>
<comment type="catalytic activity">
    <reaction evidence="11 16">
        <text>ATP + H2O + phospholipidSide 1 = ADP + phosphate + phospholipidSide 2.</text>
        <dbReference type="EC" id="7.6.2.1"/>
    </reaction>
</comment>
<dbReference type="Pfam" id="PF16209">
    <property type="entry name" value="PhoLip_ATPase_N"/>
    <property type="match status" value="1"/>
</dbReference>
<feature type="compositionally biased region" description="Polar residues" evidence="17">
    <location>
        <begin position="73"/>
        <end position="83"/>
    </location>
</feature>
<dbReference type="GeneID" id="62195609"/>
<feature type="transmembrane region" description="Helical" evidence="16">
    <location>
        <begin position="558"/>
        <end position="579"/>
    </location>
</feature>
<feature type="binding site" evidence="14">
    <location>
        <position position="671"/>
    </location>
    <ligand>
        <name>ATP</name>
        <dbReference type="ChEBI" id="CHEBI:30616"/>
    </ligand>
</feature>
<feature type="domain" description="P-type ATPase C-terminal" evidence="19">
    <location>
        <begin position="1295"/>
        <end position="1543"/>
    </location>
</feature>
<feature type="binding site" evidence="14">
    <location>
        <position position="920"/>
    </location>
    <ligand>
        <name>ATP</name>
        <dbReference type="ChEBI" id="CHEBI:30616"/>
    </ligand>
</feature>
<evidence type="ECO:0000256" key="4">
    <source>
        <dbReference type="ARBA" id="ARBA00022723"/>
    </source>
</evidence>
<feature type="binding site" evidence="14">
    <location>
        <position position="1151"/>
    </location>
    <ligand>
        <name>ATP</name>
        <dbReference type="ChEBI" id="CHEBI:30616"/>
    </ligand>
</feature>
<feature type="binding site" evidence="14">
    <location>
        <position position="1248"/>
    </location>
    <ligand>
        <name>ATP</name>
        <dbReference type="ChEBI" id="CHEBI:30616"/>
    </ligand>
</feature>
<evidence type="ECO:0000256" key="9">
    <source>
        <dbReference type="ARBA" id="ARBA00022989"/>
    </source>
</evidence>
<dbReference type="GO" id="GO:0032456">
    <property type="term" value="P:endocytic recycling"/>
    <property type="evidence" value="ECO:0007669"/>
    <property type="project" value="TreeGrafter"/>
</dbReference>
<feature type="compositionally biased region" description="Low complexity" evidence="17">
    <location>
        <begin position="762"/>
        <end position="776"/>
    </location>
</feature>
<dbReference type="Pfam" id="PF13246">
    <property type="entry name" value="Cation_ATPase"/>
    <property type="match status" value="1"/>
</dbReference>
<dbReference type="PANTHER" id="PTHR24092:SF174">
    <property type="entry name" value="PHOSPHOLIPID-TRANSPORTING ATPASE DNF3-RELATED"/>
    <property type="match status" value="1"/>
</dbReference>
<feature type="region of interest" description="Disordered" evidence="17">
    <location>
        <begin position="1651"/>
        <end position="1706"/>
    </location>
</feature>
<dbReference type="PROSITE" id="PS00154">
    <property type="entry name" value="ATPASE_E1_E2"/>
    <property type="match status" value="1"/>
</dbReference>
<evidence type="ECO:0000259" key="18">
    <source>
        <dbReference type="Pfam" id="PF16209"/>
    </source>
</evidence>
<keyword evidence="3 16" id="KW-0812">Transmembrane</keyword>
<dbReference type="InterPro" id="IPR032630">
    <property type="entry name" value="P_typ_ATPase_c"/>
</dbReference>
<feature type="binding site" evidence="15">
    <location>
        <position position="672"/>
    </location>
    <ligand>
        <name>Mg(2+)</name>
        <dbReference type="ChEBI" id="CHEBI:18420"/>
    </ligand>
</feature>
<evidence type="ECO:0000256" key="14">
    <source>
        <dbReference type="PIRSR" id="PIRSR606539-2"/>
    </source>
</evidence>
<evidence type="ECO:0000256" key="12">
    <source>
        <dbReference type="ARBA" id="ARBA00049128"/>
    </source>
</evidence>
<dbReference type="PRINTS" id="PR00119">
    <property type="entry name" value="CATATPASE"/>
</dbReference>
<proteinExistence type="inferred from homology"/>
<organism evidence="20 21">
    <name type="scientific">Eeniella nana</name>
    <name type="common">Yeast</name>
    <name type="synonym">Brettanomyces nanus</name>
    <dbReference type="NCBI Taxonomy" id="13502"/>
    <lineage>
        <taxon>Eukaryota</taxon>
        <taxon>Fungi</taxon>
        <taxon>Dikarya</taxon>
        <taxon>Ascomycota</taxon>
        <taxon>Saccharomycotina</taxon>
        <taxon>Pichiomycetes</taxon>
        <taxon>Pichiales</taxon>
        <taxon>Pichiaceae</taxon>
        <taxon>Brettanomyces</taxon>
    </lineage>
</organism>
<feature type="binding site" evidence="15">
    <location>
        <position position="670"/>
    </location>
    <ligand>
        <name>Mg(2+)</name>
        <dbReference type="ChEBI" id="CHEBI:18420"/>
    </ligand>
</feature>